<dbReference type="AlphaFoldDB" id="G0AE15"/>
<reference evidence="2" key="6">
    <citation type="submission" date="2011-05" db="EMBL/GenBank/DDBJ databases">
        <title>Complete sequence of Collimonas fungivorans Ter331.</title>
        <authorList>
            <person name="Leveau J.H."/>
        </authorList>
    </citation>
    <scope>NUCLEOTIDE SEQUENCE [LARGE SCALE GENOMIC DNA]</scope>
    <source>
        <strain evidence="2">Ter331</strain>
    </source>
</reference>
<reference evidence="1 2" key="1">
    <citation type="journal article" date="2004" name="Environ. Microbiol.">
        <title>Phylogeny-function analysis of (meta)genomic libraries: screening for expression of ribosomal RNA genes by large-insert library fluorescent in situ hybridization (LIL-FISH).</title>
        <authorList>
            <person name="Leveau J.H."/>
            <person name="Gerards S."/>
            <person name="de Boer W."/>
            <person name="van Veen J.A."/>
        </authorList>
    </citation>
    <scope>NUCLEOTIDE SEQUENCE [LARGE SCALE GENOMIC DNA]</scope>
    <source>
        <strain evidence="1 2">Ter331</strain>
    </source>
</reference>
<evidence type="ECO:0000313" key="1">
    <source>
        <dbReference type="EMBL" id="AEK63864.1"/>
    </source>
</evidence>
<dbReference type="STRING" id="1005048.CFU_4042"/>
<proteinExistence type="predicted"/>
<protein>
    <submittedName>
        <fullName evidence="1">Uncharacterized protein</fullName>
    </submittedName>
</protein>
<dbReference type="KEGG" id="cfu:CFU_4042"/>
<reference evidence="1 2" key="5">
    <citation type="journal article" date="2011" name="ISME J.">
        <title>Dual transcriptional profiling of a bacterial/fungal confrontation: Collimonas fungivorans versus Aspergillus niger.</title>
        <authorList>
            <person name="Mela F."/>
            <person name="Fritsche K."/>
            <person name="de Boer W."/>
            <person name="van Veen J.A."/>
            <person name="de Graaff L.H."/>
            <person name="van den Berg M."/>
            <person name="Leveau J.H."/>
        </authorList>
    </citation>
    <scope>NUCLEOTIDE SEQUENCE [LARGE SCALE GENOMIC DNA]</scope>
    <source>
        <strain evidence="1 2">Ter331</strain>
    </source>
</reference>
<sequence length="130" mass="13916">MMSAQALSSRLLQHAAPAPAPMLALVLICAILFSQWLGLTHSIVHAAWENKQATSLTHITSVIERVIEGGGKAHHSCAAFDDATLAATIYSAPLNLPPLPGKHLLALWQAFASWDAPFTCHFSSRAPPRS</sequence>
<evidence type="ECO:0000313" key="2">
    <source>
        <dbReference type="Proteomes" id="UP000008392"/>
    </source>
</evidence>
<name>G0AE15_COLFT</name>
<reference evidence="1 2" key="4">
    <citation type="journal article" date="2010" name="Environ. Microbiol.">
        <title>The bacterial genus Collimonas: mycophagy, weathering and other adaptive solutions to life in oligotrophic soil environments.</title>
        <authorList>
            <person name="Leveau J.H."/>
            <person name="Uroz S."/>
            <person name="de Boer W."/>
        </authorList>
    </citation>
    <scope>NUCLEOTIDE SEQUENCE [LARGE SCALE GENOMIC DNA]</scope>
    <source>
        <strain evidence="1 2">Ter331</strain>
    </source>
</reference>
<dbReference type="EMBL" id="CP002745">
    <property type="protein sequence ID" value="AEK63864.1"/>
    <property type="molecule type" value="Genomic_DNA"/>
</dbReference>
<dbReference type="eggNOG" id="ENOG50302E0">
    <property type="taxonomic scope" value="Bacteria"/>
</dbReference>
<organism evidence="1 2">
    <name type="scientific">Collimonas fungivorans (strain Ter331)</name>
    <dbReference type="NCBI Taxonomy" id="1005048"/>
    <lineage>
        <taxon>Bacteria</taxon>
        <taxon>Pseudomonadati</taxon>
        <taxon>Pseudomonadota</taxon>
        <taxon>Betaproteobacteria</taxon>
        <taxon>Burkholderiales</taxon>
        <taxon>Oxalobacteraceae</taxon>
        <taxon>Collimonas</taxon>
    </lineage>
</organism>
<reference evidence="1 2" key="3">
    <citation type="journal article" date="2008" name="FEMS Microbiol. Ecol.">
        <title>Identification and characterization of genes underlying chitinolysis in Collimonas fungivorans Ter331.</title>
        <authorList>
            <person name="Fritsche K."/>
            <person name="de Boer W."/>
            <person name="Gerards S."/>
            <person name="van den Berg M."/>
            <person name="van Veen J.A."/>
            <person name="Leveau J.H."/>
        </authorList>
    </citation>
    <scope>NUCLEOTIDE SEQUENCE [LARGE SCALE GENOMIC DNA]</scope>
    <source>
        <strain evidence="1 2">Ter331</strain>
    </source>
</reference>
<dbReference type="HOGENOM" id="CLU_141557_0_0_4"/>
<accession>G0AE15</accession>
<gene>
    <name evidence="1" type="ordered locus">CFU_4042</name>
</gene>
<reference evidence="1 2" key="2">
    <citation type="journal article" date="2006" name="J. Microbiol. Methods">
        <title>Genomic flank-sequencing of plasposon insertion sites for rapid identification of functional genes.</title>
        <authorList>
            <person name="Leveau J.H."/>
            <person name="Gerards S."/>
            <person name="Fritsche K."/>
            <person name="Zondag G."/>
            <person name="van Veen J.A."/>
        </authorList>
    </citation>
    <scope>NUCLEOTIDE SEQUENCE [LARGE SCALE GENOMIC DNA]</scope>
    <source>
        <strain evidence="1 2">Ter331</strain>
    </source>
</reference>
<keyword evidence="2" id="KW-1185">Reference proteome</keyword>
<dbReference type="Proteomes" id="UP000008392">
    <property type="component" value="Chromosome"/>
</dbReference>